<dbReference type="Proteomes" id="UP000663722">
    <property type="component" value="Chromosome"/>
</dbReference>
<dbReference type="EMBL" id="CP061800">
    <property type="protein sequence ID" value="QTA86643.1"/>
    <property type="molecule type" value="Genomic_DNA"/>
</dbReference>
<accession>A0A975BK87</accession>
<dbReference type="KEGG" id="dmm:dnm_026670"/>
<evidence type="ECO:0000313" key="1">
    <source>
        <dbReference type="EMBL" id="QTA86643.1"/>
    </source>
</evidence>
<protein>
    <submittedName>
        <fullName evidence="1">Uncharacterized protein</fullName>
    </submittedName>
</protein>
<name>A0A975BK87_9BACT</name>
<keyword evidence="2" id="KW-1185">Reference proteome</keyword>
<sequence>MMMQRFRKLWIPAFTGMTEKDLIIEYQRMSGQTVRGNGNC</sequence>
<dbReference type="AlphaFoldDB" id="A0A975BK87"/>
<proteinExistence type="predicted"/>
<gene>
    <name evidence="1" type="ORF">dnm_026670</name>
</gene>
<evidence type="ECO:0000313" key="2">
    <source>
        <dbReference type="Proteomes" id="UP000663722"/>
    </source>
</evidence>
<organism evidence="1 2">
    <name type="scientific">Desulfonema magnum</name>
    <dbReference type="NCBI Taxonomy" id="45655"/>
    <lineage>
        <taxon>Bacteria</taxon>
        <taxon>Pseudomonadati</taxon>
        <taxon>Thermodesulfobacteriota</taxon>
        <taxon>Desulfobacteria</taxon>
        <taxon>Desulfobacterales</taxon>
        <taxon>Desulfococcaceae</taxon>
        <taxon>Desulfonema</taxon>
    </lineage>
</organism>
<reference evidence="1" key="1">
    <citation type="journal article" date="2021" name="Microb. Physiol.">
        <title>Proteogenomic Insights into the Physiology of Marine, Sulfate-Reducing, Filamentous Desulfonema limicola and Desulfonema magnum.</title>
        <authorList>
            <person name="Schnaars V."/>
            <person name="Wohlbrand L."/>
            <person name="Scheve S."/>
            <person name="Hinrichs C."/>
            <person name="Reinhardt R."/>
            <person name="Rabus R."/>
        </authorList>
    </citation>
    <scope>NUCLEOTIDE SEQUENCE</scope>
    <source>
        <strain evidence="1">4be13</strain>
    </source>
</reference>